<evidence type="ECO:0008006" key="3">
    <source>
        <dbReference type="Google" id="ProtNLM"/>
    </source>
</evidence>
<accession>A0ABX9MUX5</accession>
<protein>
    <recommendedName>
        <fullName evidence="3">Glycosyltransferase</fullName>
    </recommendedName>
</protein>
<reference evidence="1 2" key="1">
    <citation type="submission" date="2017-08" db="EMBL/GenBank/DDBJ databases">
        <title>Pusillimonas indicus sp. nov., a member of the family Alcaligenaceae isolated from surface seawater.</title>
        <authorList>
            <person name="Li J."/>
        </authorList>
    </citation>
    <scope>NUCLEOTIDE SEQUENCE [LARGE SCALE GENOMIC DNA]</scope>
    <source>
        <strain evidence="1 2">17-4A</strain>
    </source>
</reference>
<dbReference type="PANTHER" id="PTHR36529">
    <property type="entry name" value="SLL1095 PROTEIN"/>
    <property type="match status" value="1"/>
</dbReference>
<dbReference type="InterPro" id="IPR029044">
    <property type="entry name" value="Nucleotide-diphossugar_trans"/>
</dbReference>
<dbReference type="SUPFAM" id="SSF53448">
    <property type="entry name" value="Nucleotide-diphospho-sugar transferases"/>
    <property type="match status" value="1"/>
</dbReference>
<dbReference type="NCBIfam" id="TIGR04282">
    <property type="entry name" value="glyco_like_cofC"/>
    <property type="match status" value="1"/>
</dbReference>
<dbReference type="Pfam" id="PF09837">
    <property type="entry name" value="DUF2064"/>
    <property type="match status" value="1"/>
</dbReference>
<name>A0ABX9MUX5_9BURK</name>
<comment type="caution">
    <text evidence="1">The sequence shown here is derived from an EMBL/GenBank/DDBJ whole genome shotgun (WGS) entry which is preliminary data.</text>
</comment>
<evidence type="ECO:0000313" key="1">
    <source>
        <dbReference type="EMBL" id="RII81904.1"/>
    </source>
</evidence>
<dbReference type="Proteomes" id="UP000266483">
    <property type="component" value="Unassembled WGS sequence"/>
</dbReference>
<dbReference type="EMBL" id="NQOU01000007">
    <property type="protein sequence ID" value="RII81904.1"/>
    <property type="molecule type" value="Genomic_DNA"/>
</dbReference>
<keyword evidence="2" id="KW-1185">Reference proteome</keyword>
<dbReference type="PANTHER" id="PTHR36529:SF1">
    <property type="entry name" value="GLYCOSYLTRANSFERASE"/>
    <property type="match status" value="1"/>
</dbReference>
<organism evidence="1 2">
    <name type="scientific">Neopusillimonas maritima</name>
    <dbReference type="NCBI Taxonomy" id="2026239"/>
    <lineage>
        <taxon>Bacteria</taxon>
        <taxon>Pseudomonadati</taxon>
        <taxon>Pseudomonadota</taxon>
        <taxon>Betaproteobacteria</taxon>
        <taxon>Burkholderiales</taxon>
        <taxon>Alcaligenaceae</taxon>
        <taxon>Neopusillimonas</taxon>
    </lineage>
</organism>
<evidence type="ECO:0000313" key="2">
    <source>
        <dbReference type="Proteomes" id="UP000266483"/>
    </source>
</evidence>
<dbReference type="RefSeq" id="WP_119442949.1">
    <property type="nucleotide sequence ID" value="NZ_CP170494.1"/>
</dbReference>
<dbReference type="Gene3D" id="3.90.550.10">
    <property type="entry name" value="Spore Coat Polysaccharide Biosynthesis Protein SpsA, Chain A"/>
    <property type="match status" value="1"/>
</dbReference>
<gene>
    <name evidence="1" type="ORF">CJO09_14175</name>
</gene>
<dbReference type="InterPro" id="IPR018641">
    <property type="entry name" value="Trfase_1_rSAM/seldom-assoc"/>
</dbReference>
<proteinExistence type="predicted"/>
<sequence>MNPKTPGTSLVILAKAPKPGFAKTRLIPQLGANGAAQLATQLLNHTVSVACSTHFEMIDLCITPCPPDPLFKTISSAENLTLSCQTDGDLGQRMSAAFFKHLERTPKVLLIGTDAPGVTAGMLHEASRLLDTHDAVFIPALDGGYTLIGLRKHHPSLFSNIPWSTASVMAATRTALKKAKLSWAEMTPLPDIDEPQDLVHLPGDWTQ</sequence>